<evidence type="ECO:0000313" key="2">
    <source>
        <dbReference type="Proteomes" id="UP000230886"/>
    </source>
</evidence>
<gene>
    <name evidence="1" type="ORF">CHR55_29120</name>
</gene>
<dbReference type="RefSeq" id="WP_007735564.1">
    <property type="nucleotide sequence ID" value="NZ_CP025959.1"/>
</dbReference>
<evidence type="ECO:0000313" key="1">
    <source>
        <dbReference type="EMBL" id="PCK23843.1"/>
    </source>
</evidence>
<organism evidence="1 2">
    <name type="scientific">Rhodococcus qingshengii</name>
    <dbReference type="NCBI Taxonomy" id="334542"/>
    <lineage>
        <taxon>Bacteria</taxon>
        <taxon>Bacillati</taxon>
        <taxon>Actinomycetota</taxon>
        <taxon>Actinomycetes</taxon>
        <taxon>Mycobacteriales</taxon>
        <taxon>Nocardiaceae</taxon>
        <taxon>Rhodococcus</taxon>
        <taxon>Rhodococcus erythropolis group</taxon>
    </lineage>
</organism>
<proteinExistence type="predicted"/>
<accession>A0A8A9INE1</accession>
<reference evidence="1 2" key="1">
    <citation type="submission" date="2017-07" db="EMBL/GenBank/DDBJ databases">
        <title>Draft sequence of Rhodococcus enclensis 23b-28.</title>
        <authorList>
            <person name="Besaury L."/>
            <person name="Sancelme M."/>
            <person name="Amato P."/>
            <person name="Lallement A."/>
            <person name="Delort A.-M."/>
        </authorList>
    </citation>
    <scope>NUCLEOTIDE SEQUENCE [LARGE SCALE GENOMIC DNA]</scope>
    <source>
        <strain evidence="1 2">23b-28</strain>
    </source>
</reference>
<dbReference type="AlphaFoldDB" id="A0A1C4G4W7"/>
<name>A0A1C4G4W7_RHOSG</name>
<dbReference type="EMBL" id="NOVD01000044">
    <property type="protein sequence ID" value="PCK23843.1"/>
    <property type="molecule type" value="Genomic_DNA"/>
</dbReference>
<sequence length="64" mass="6685">MDSRQLFALGALGTGMLSLALQLTPLCLGTEDAEQYVFVRAANATAVLTLALLSAAFVFWPPAG</sequence>
<dbReference type="Proteomes" id="UP000230886">
    <property type="component" value="Unassembled WGS sequence"/>
</dbReference>
<dbReference type="KEGG" id="rqi:C1M55_29760"/>
<comment type="caution">
    <text evidence="1">The sequence shown here is derived from an EMBL/GenBank/DDBJ whole genome shotgun (WGS) entry which is preliminary data.</text>
</comment>
<accession>A0A1C4G4W7</accession>
<protein>
    <submittedName>
        <fullName evidence="1">Uncharacterized protein</fullName>
    </submittedName>
</protein>